<gene>
    <name evidence="1" type="ORF">BDV98DRAFT_612635</name>
</gene>
<reference evidence="1 2" key="1">
    <citation type="journal article" date="2019" name="Nat. Ecol. Evol.">
        <title>Megaphylogeny resolves global patterns of mushroom evolution.</title>
        <authorList>
            <person name="Varga T."/>
            <person name="Krizsan K."/>
            <person name="Foldi C."/>
            <person name="Dima B."/>
            <person name="Sanchez-Garcia M."/>
            <person name="Sanchez-Ramirez S."/>
            <person name="Szollosi G.J."/>
            <person name="Szarkandi J.G."/>
            <person name="Papp V."/>
            <person name="Albert L."/>
            <person name="Andreopoulos W."/>
            <person name="Angelini C."/>
            <person name="Antonin V."/>
            <person name="Barry K.W."/>
            <person name="Bougher N.L."/>
            <person name="Buchanan P."/>
            <person name="Buyck B."/>
            <person name="Bense V."/>
            <person name="Catcheside P."/>
            <person name="Chovatia M."/>
            <person name="Cooper J."/>
            <person name="Damon W."/>
            <person name="Desjardin D."/>
            <person name="Finy P."/>
            <person name="Geml J."/>
            <person name="Haridas S."/>
            <person name="Hughes K."/>
            <person name="Justo A."/>
            <person name="Karasinski D."/>
            <person name="Kautmanova I."/>
            <person name="Kiss B."/>
            <person name="Kocsube S."/>
            <person name="Kotiranta H."/>
            <person name="LaButti K.M."/>
            <person name="Lechner B.E."/>
            <person name="Liimatainen K."/>
            <person name="Lipzen A."/>
            <person name="Lukacs Z."/>
            <person name="Mihaltcheva S."/>
            <person name="Morgado L.N."/>
            <person name="Niskanen T."/>
            <person name="Noordeloos M.E."/>
            <person name="Ohm R.A."/>
            <person name="Ortiz-Santana B."/>
            <person name="Ovrebo C."/>
            <person name="Racz N."/>
            <person name="Riley R."/>
            <person name="Savchenko A."/>
            <person name="Shiryaev A."/>
            <person name="Soop K."/>
            <person name="Spirin V."/>
            <person name="Szebenyi C."/>
            <person name="Tomsovsky M."/>
            <person name="Tulloss R.E."/>
            <person name="Uehling J."/>
            <person name="Grigoriev I.V."/>
            <person name="Vagvolgyi C."/>
            <person name="Papp T."/>
            <person name="Martin F.M."/>
            <person name="Miettinen O."/>
            <person name="Hibbett D.S."/>
            <person name="Nagy L.G."/>
        </authorList>
    </citation>
    <scope>NUCLEOTIDE SEQUENCE [LARGE SCALE GENOMIC DNA]</scope>
    <source>
        <strain evidence="1 2">CBS 309.79</strain>
    </source>
</reference>
<proteinExistence type="predicted"/>
<accession>A0A5C3QJB8</accession>
<organism evidence="1 2">
    <name type="scientific">Pterulicium gracile</name>
    <dbReference type="NCBI Taxonomy" id="1884261"/>
    <lineage>
        <taxon>Eukaryota</taxon>
        <taxon>Fungi</taxon>
        <taxon>Dikarya</taxon>
        <taxon>Basidiomycota</taxon>
        <taxon>Agaricomycotina</taxon>
        <taxon>Agaricomycetes</taxon>
        <taxon>Agaricomycetidae</taxon>
        <taxon>Agaricales</taxon>
        <taxon>Pleurotineae</taxon>
        <taxon>Pterulaceae</taxon>
        <taxon>Pterulicium</taxon>
    </lineage>
</organism>
<dbReference type="EMBL" id="ML178824">
    <property type="protein sequence ID" value="TFL01852.1"/>
    <property type="molecule type" value="Genomic_DNA"/>
</dbReference>
<evidence type="ECO:0000313" key="1">
    <source>
        <dbReference type="EMBL" id="TFL01852.1"/>
    </source>
</evidence>
<keyword evidence="1" id="KW-0378">Hydrolase</keyword>
<dbReference type="AlphaFoldDB" id="A0A5C3QJB8"/>
<dbReference type="STRING" id="1884261.A0A5C3QJB8"/>
<protein>
    <submittedName>
        <fullName evidence="1">Glycoside hydrolase</fullName>
    </submittedName>
</protein>
<dbReference type="GO" id="GO:0051118">
    <property type="term" value="F:glucan endo-1,3-alpha-glucosidase activity"/>
    <property type="evidence" value="ECO:0007669"/>
    <property type="project" value="InterPro"/>
</dbReference>
<dbReference type="Gene3D" id="3.20.20.80">
    <property type="entry name" value="Glycosidases"/>
    <property type="match status" value="1"/>
</dbReference>
<dbReference type="CDD" id="cd11577">
    <property type="entry name" value="GH71"/>
    <property type="match status" value="1"/>
</dbReference>
<evidence type="ECO:0000313" key="2">
    <source>
        <dbReference type="Proteomes" id="UP000305067"/>
    </source>
</evidence>
<name>A0A5C3QJB8_9AGAR</name>
<dbReference type="Proteomes" id="UP000305067">
    <property type="component" value="Unassembled WGS sequence"/>
</dbReference>
<dbReference type="OrthoDB" id="3257981at2759"/>
<keyword evidence="2" id="KW-1185">Reference proteome</keyword>
<dbReference type="Pfam" id="PF03659">
    <property type="entry name" value="Glyco_hydro_71"/>
    <property type="match status" value="1"/>
</dbReference>
<sequence>MVASPKIVSAHHMVGNTYPYSRADWAEDIRLAKDAGIDAFALNVGAEDWQRDRVADAYAAAEAANFKLFLSLDVAVQPCSTGAHGWNLRALVVRHVASSAQLLYAPPGSTEAPKALLSTFAGSDCTFGAVDSPSGWYNEFTNHPELRGRIHFVPSFFVDPRELSGSGRFGRSVHGSFNWNSGWANELTVASAENIMRQAGTLSGSLDGFLGSTNDLAAISRTLAPLAASAGSTKTDIDHVNAIGDSRTYMAAVSPWFFTHYGVDTYNKNWMYLSDFHLYATKWENLLKSDVYPKIDLIEITTWNDFGESSYISPIKGDMPPTTRNWVDGMDHTGWLKLTKYYAQWFKTGSAPALTQDSIVMWARPQSVKATVGDPVGRPRDYQLHQDVLWVVVLAKSAGRVTLSTSATGTGGDTRSFDVKPGSNKLSLPLTTGSRMYARLERNGARVLEVNPAQFVFGSGVGAGRIYNFNAFVASGTA</sequence>
<dbReference type="InterPro" id="IPR005197">
    <property type="entry name" value="Glyco_hydro_71"/>
</dbReference>